<proteinExistence type="predicted"/>
<keyword evidence="2" id="KW-1185">Reference proteome</keyword>
<gene>
    <name evidence="1" type="ORF">PHMEG_00029888</name>
</gene>
<name>A0A225V204_9STRA</name>
<dbReference type="AlphaFoldDB" id="A0A225V204"/>
<dbReference type="EMBL" id="NBNE01008736">
    <property type="protein sequence ID" value="OWY99163.1"/>
    <property type="molecule type" value="Genomic_DNA"/>
</dbReference>
<reference evidence="2" key="1">
    <citation type="submission" date="2017-03" db="EMBL/GenBank/DDBJ databases">
        <title>Phytopthora megakarya and P. palmivora, two closely related causual agents of cacao black pod achieved similar genome size and gene model numbers by different mechanisms.</title>
        <authorList>
            <person name="Ali S."/>
            <person name="Shao J."/>
            <person name="Larry D.J."/>
            <person name="Kronmiller B."/>
            <person name="Shen D."/>
            <person name="Strem M.D."/>
            <person name="Melnick R.L."/>
            <person name="Guiltinan M.J."/>
            <person name="Tyler B.M."/>
            <person name="Meinhardt L.W."/>
            <person name="Bailey B.A."/>
        </authorList>
    </citation>
    <scope>NUCLEOTIDE SEQUENCE [LARGE SCALE GENOMIC DNA]</scope>
    <source>
        <strain evidence="2">zdho120</strain>
    </source>
</reference>
<comment type="caution">
    <text evidence="1">The sequence shown here is derived from an EMBL/GenBank/DDBJ whole genome shotgun (WGS) entry which is preliminary data.</text>
</comment>
<organism evidence="1 2">
    <name type="scientific">Phytophthora megakarya</name>
    <dbReference type="NCBI Taxonomy" id="4795"/>
    <lineage>
        <taxon>Eukaryota</taxon>
        <taxon>Sar</taxon>
        <taxon>Stramenopiles</taxon>
        <taxon>Oomycota</taxon>
        <taxon>Peronosporomycetes</taxon>
        <taxon>Peronosporales</taxon>
        <taxon>Peronosporaceae</taxon>
        <taxon>Phytophthora</taxon>
    </lineage>
</organism>
<dbReference type="Proteomes" id="UP000198211">
    <property type="component" value="Unassembled WGS sequence"/>
</dbReference>
<evidence type="ECO:0000313" key="1">
    <source>
        <dbReference type="EMBL" id="OWY99163.1"/>
    </source>
</evidence>
<dbReference type="OrthoDB" id="166270at2759"/>
<accession>A0A225V204</accession>
<protein>
    <submittedName>
        <fullName evidence="1">Uncharacterized protein</fullName>
    </submittedName>
</protein>
<evidence type="ECO:0000313" key="2">
    <source>
        <dbReference type="Proteomes" id="UP000198211"/>
    </source>
</evidence>
<sequence>MNHQWWDYKSTVQHALEEMELAFNRTFTSAQINKLMIKHSATTWYEYLLYLMVVANATRAPLAQVPEHLVFHANEDMASNSQTRCARIV</sequence>